<feature type="region of interest" description="Disordered" evidence="1">
    <location>
        <begin position="459"/>
        <end position="482"/>
    </location>
</feature>
<feature type="chain" id="PRO_5012070986" evidence="2">
    <location>
        <begin position="23"/>
        <end position="482"/>
    </location>
</feature>
<gene>
    <name evidence="3" type="ORF">SAMN04488057_105141</name>
</gene>
<organism evidence="3 4">
    <name type="scientific">Cyclobacterium lianum</name>
    <dbReference type="NCBI Taxonomy" id="388280"/>
    <lineage>
        <taxon>Bacteria</taxon>
        <taxon>Pseudomonadati</taxon>
        <taxon>Bacteroidota</taxon>
        <taxon>Cytophagia</taxon>
        <taxon>Cytophagales</taxon>
        <taxon>Cyclobacteriaceae</taxon>
        <taxon>Cyclobacterium</taxon>
    </lineage>
</organism>
<protein>
    <submittedName>
        <fullName evidence="3">Starch-binding associating with outer membrane</fullName>
    </submittedName>
</protein>
<name>A0A1M7N8V4_9BACT</name>
<dbReference type="Gene3D" id="1.25.40.390">
    <property type="match status" value="1"/>
</dbReference>
<dbReference type="STRING" id="388280.SAMN04488057_105141"/>
<dbReference type="Pfam" id="PF12771">
    <property type="entry name" value="SusD-like_2"/>
    <property type="match status" value="1"/>
</dbReference>
<dbReference type="AlphaFoldDB" id="A0A1M7N8V4"/>
<dbReference type="InterPro" id="IPR041662">
    <property type="entry name" value="SusD-like_2"/>
</dbReference>
<keyword evidence="4" id="KW-1185">Reference proteome</keyword>
<evidence type="ECO:0000256" key="2">
    <source>
        <dbReference type="SAM" id="SignalP"/>
    </source>
</evidence>
<evidence type="ECO:0000313" key="4">
    <source>
        <dbReference type="Proteomes" id="UP000184513"/>
    </source>
</evidence>
<accession>A0A1M7N8V4</accession>
<dbReference type="SUPFAM" id="SSF48452">
    <property type="entry name" value="TPR-like"/>
    <property type="match status" value="1"/>
</dbReference>
<evidence type="ECO:0000313" key="3">
    <source>
        <dbReference type="EMBL" id="SHN00067.1"/>
    </source>
</evidence>
<proteinExistence type="predicted"/>
<reference evidence="3 4" key="1">
    <citation type="submission" date="2016-11" db="EMBL/GenBank/DDBJ databases">
        <authorList>
            <person name="Jaros S."/>
            <person name="Januszkiewicz K."/>
            <person name="Wedrychowicz H."/>
        </authorList>
    </citation>
    <scope>NUCLEOTIDE SEQUENCE [LARGE SCALE GENOMIC DNA]</scope>
    <source>
        <strain evidence="3 4">CGMCC 1.6102</strain>
    </source>
</reference>
<dbReference type="Proteomes" id="UP000184513">
    <property type="component" value="Unassembled WGS sequence"/>
</dbReference>
<sequence>MKSTYIKSLLLLLISGFTACEAVVDDLNTDPNNPTDASAELMLTGVQLADMSIHEGHTARVAGMWSGYFTGIARQYPDFSNYNATGATFDQIWENIYAAVVNNGNIIIEKSQGLDNRLMIGIVKVIQAHALGTAAACWGDIPFTETGNIRTFPNPKFDPQEEVYQNLQLMLDEALELLQSGLGSVSPDADIFLQGDGQKWIEVAHTLKARLYLEQRNYPAAFEQAALGISSPENSLMAPHGTVINSNENLMFAFLQRGRSGDMSSLNTYLSKILNPENAAYKGNPKTNEEARFQYYFLNTDNLANITPNTSSEEGNSGIFARDASFPLITYQENLLIQAEAGMRAEGFETGLERLNAYRSYLQSGASMHPSYSEGSLAFRYEPYERADFSESGMAYKAGMDENESLLHEILLERYVAFFGQKLGFIDIRRTRMEKAGVRPTPNVGNALPERFLYSQNEINSNTNAPSPVPGLFNPTPVNVSP</sequence>
<keyword evidence="2" id="KW-0732">Signal</keyword>
<dbReference type="EMBL" id="FRCY01000005">
    <property type="protein sequence ID" value="SHN00067.1"/>
    <property type="molecule type" value="Genomic_DNA"/>
</dbReference>
<feature type="signal peptide" evidence="2">
    <location>
        <begin position="1"/>
        <end position="22"/>
    </location>
</feature>
<evidence type="ECO:0000256" key="1">
    <source>
        <dbReference type="SAM" id="MobiDB-lite"/>
    </source>
</evidence>
<dbReference type="InterPro" id="IPR011990">
    <property type="entry name" value="TPR-like_helical_dom_sf"/>
</dbReference>
<dbReference type="PROSITE" id="PS51257">
    <property type="entry name" value="PROKAR_LIPOPROTEIN"/>
    <property type="match status" value="1"/>
</dbReference>